<evidence type="ECO:0000313" key="2">
    <source>
        <dbReference type="EMBL" id="KAA9005450.1"/>
    </source>
</evidence>
<protein>
    <recommendedName>
        <fullName evidence="1">ESAT-6-like protein</fullName>
    </recommendedName>
</protein>
<dbReference type="RefSeq" id="WP_150457763.1">
    <property type="nucleotide sequence ID" value="NZ_VYKK01000008.1"/>
</dbReference>
<proteinExistence type="inferred from homology"/>
<sequence length="99" mass="10981">MAGNNLTFSPDQATSVAKSISNKANNADTLIKNLQKEIHAVSGWWQGESQTAFVQQFDGLMPSFNELVKCVENISKNLIQIANIKQQAEQEMASKLRSR</sequence>
<evidence type="ECO:0000313" key="3">
    <source>
        <dbReference type="Proteomes" id="UP000367750"/>
    </source>
</evidence>
<comment type="caution">
    <text evidence="2">The sequence shown here is derived from an EMBL/GenBank/DDBJ whole genome shotgun (WGS) entry which is preliminary data.</text>
</comment>
<dbReference type="EMBL" id="VYKK01000008">
    <property type="protein sequence ID" value="KAA9005450.1"/>
    <property type="molecule type" value="Genomic_DNA"/>
</dbReference>
<name>A0A5J5GBW8_9BACL</name>
<evidence type="ECO:0000256" key="1">
    <source>
        <dbReference type="RuleBase" id="RU362001"/>
    </source>
</evidence>
<dbReference type="InterPro" id="IPR036689">
    <property type="entry name" value="ESAT-6-like_sf"/>
</dbReference>
<dbReference type="Pfam" id="PF06013">
    <property type="entry name" value="WXG100"/>
    <property type="match status" value="1"/>
</dbReference>
<organism evidence="2 3">
    <name type="scientific">Paenibacillus spiritus</name>
    <dbReference type="NCBI Taxonomy" id="2496557"/>
    <lineage>
        <taxon>Bacteria</taxon>
        <taxon>Bacillati</taxon>
        <taxon>Bacillota</taxon>
        <taxon>Bacilli</taxon>
        <taxon>Bacillales</taxon>
        <taxon>Paenibacillaceae</taxon>
        <taxon>Paenibacillus</taxon>
    </lineage>
</organism>
<accession>A0A5J5GBW8</accession>
<keyword evidence="3" id="KW-1185">Reference proteome</keyword>
<dbReference type="SUPFAM" id="SSF140453">
    <property type="entry name" value="EsxAB dimer-like"/>
    <property type="match status" value="1"/>
</dbReference>
<reference evidence="2 3" key="1">
    <citation type="submission" date="2019-09" db="EMBL/GenBank/DDBJ databases">
        <title>Bacillus ochoae sp. nov., Paenibacillus whitsoniae sp. nov., Paenibacillus spiritus sp. nov. Isolated from the Mars Exploration Rover during spacecraft assembly.</title>
        <authorList>
            <person name="Seuylemezian A."/>
            <person name="Vaishampayan P."/>
        </authorList>
    </citation>
    <scope>NUCLEOTIDE SEQUENCE [LARGE SCALE GENOMIC DNA]</scope>
    <source>
        <strain evidence="2 3">MER_111</strain>
    </source>
</reference>
<dbReference type="Proteomes" id="UP000367750">
    <property type="component" value="Unassembled WGS sequence"/>
</dbReference>
<dbReference type="AlphaFoldDB" id="A0A5J5GBW8"/>
<comment type="similarity">
    <text evidence="1">Belongs to the WXG100 family.</text>
</comment>
<gene>
    <name evidence="2" type="ORF">F4V43_08255</name>
</gene>
<dbReference type="InterPro" id="IPR010310">
    <property type="entry name" value="T7SS_ESAT-6-like"/>
</dbReference>
<dbReference type="Gene3D" id="1.10.287.1060">
    <property type="entry name" value="ESAT-6-like"/>
    <property type="match status" value="1"/>
</dbReference>
<dbReference type="OrthoDB" id="4978934at2"/>
<dbReference type="NCBIfam" id="TIGR03930">
    <property type="entry name" value="WXG100_ESAT6"/>
    <property type="match status" value="1"/>
</dbReference>